<evidence type="ECO:0000313" key="1">
    <source>
        <dbReference type="EMBL" id="NAS18709.1"/>
    </source>
</evidence>
<dbReference type="Proteomes" id="UP000474042">
    <property type="component" value="Unassembled WGS sequence"/>
</dbReference>
<accession>A0A6L9EQL1</accession>
<dbReference type="AlphaFoldDB" id="A0A6L9EQL1"/>
<proteinExistence type="predicted"/>
<sequence>MEKEKIIDILEKFEYKKSQLVVKEESLDIGDVFIKDNKEVYIIVDKFITEELIEECKFQLLWYQNWCENEILMFNINIIFIYDSNSYNKVDISKIISKYERDSSVCRKLFIDLRDESDLDILPFREVNLENGKISEVKLKNSIIEKLKSEKLYLNLLNINYEDEENEKILKEIEELYR</sequence>
<organism evidence="1 2">
    <name type="scientific">Clostridium butyricum</name>
    <dbReference type="NCBI Taxonomy" id="1492"/>
    <lineage>
        <taxon>Bacteria</taxon>
        <taxon>Bacillati</taxon>
        <taxon>Bacillota</taxon>
        <taxon>Clostridia</taxon>
        <taxon>Eubacteriales</taxon>
        <taxon>Clostridiaceae</taxon>
        <taxon>Clostridium</taxon>
    </lineage>
</organism>
<reference evidence="1 2" key="1">
    <citation type="submission" date="2020-01" db="EMBL/GenBank/DDBJ databases">
        <title>Genome sequence of a 1,3-propanediol producer, Clostridium butyricum S3.</title>
        <authorList>
            <person name="Zhou J."/>
        </authorList>
    </citation>
    <scope>NUCLEOTIDE SEQUENCE [LARGE SCALE GENOMIC DNA]</scope>
    <source>
        <strain evidence="1 2">S3</strain>
    </source>
</reference>
<protein>
    <submittedName>
        <fullName evidence="1">Uncharacterized protein</fullName>
    </submittedName>
</protein>
<name>A0A6L9EQL1_CLOBU</name>
<comment type="caution">
    <text evidence="1">The sequence shown here is derived from an EMBL/GenBank/DDBJ whole genome shotgun (WGS) entry which is preliminary data.</text>
</comment>
<dbReference type="EMBL" id="WOFV02000040">
    <property type="protein sequence ID" value="NAS18709.1"/>
    <property type="molecule type" value="Genomic_DNA"/>
</dbReference>
<gene>
    <name evidence="1" type="ORF">GND98_012725</name>
</gene>
<evidence type="ECO:0000313" key="2">
    <source>
        <dbReference type="Proteomes" id="UP000474042"/>
    </source>
</evidence>